<proteinExistence type="predicted"/>
<dbReference type="Gene3D" id="3.40.630.40">
    <property type="entry name" value="Zn-dependent exopeptidases"/>
    <property type="match status" value="1"/>
</dbReference>
<evidence type="ECO:0000313" key="2">
    <source>
        <dbReference type="Proteomes" id="UP000553706"/>
    </source>
</evidence>
<dbReference type="SUPFAM" id="SSF53187">
    <property type="entry name" value="Zn-dependent exopeptidases"/>
    <property type="match status" value="1"/>
</dbReference>
<dbReference type="Proteomes" id="UP000553706">
    <property type="component" value="Unassembled WGS sequence"/>
</dbReference>
<sequence>MSAGLLGADEAAPVETLRTEGKSRFLLTADHAGRAVPRALGDLGVSAAEMERHIAWDIGIAGVTRRLSALLDAPAVLQVYSRLVIDCNRRPDVASAFPEVSEATEIPGNKGLDEAAKAARRAAIFDPYHARIEALITGRGRPVYVAMHSFTPVYMEQARPMHVGVLYNRSPGLSHALAALLREEGGLVVGENAPYRLTDETDYGVPVHAEARGLDYLEIEIRQDLIAAEAGQMEWAERLARLLPVALEAAEVEG</sequence>
<dbReference type="EMBL" id="JACHFJ010000008">
    <property type="protein sequence ID" value="MBB5373622.1"/>
    <property type="molecule type" value="Genomic_DNA"/>
</dbReference>
<gene>
    <name evidence="1" type="ORF">HNP71_001886</name>
</gene>
<dbReference type="InterPro" id="IPR011227">
    <property type="entry name" value="UCP029730"/>
</dbReference>
<dbReference type="Pfam" id="PF05013">
    <property type="entry name" value="FGase"/>
    <property type="match status" value="1"/>
</dbReference>
<dbReference type="AlphaFoldDB" id="A0A840VTS8"/>
<comment type="caution">
    <text evidence="1">The sequence shown here is derived from an EMBL/GenBank/DDBJ whole genome shotgun (WGS) entry which is preliminary data.</text>
</comment>
<keyword evidence="2" id="KW-1185">Reference proteome</keyword>
<organism evidence="1 2">
    <name type="scientific">Acidocella aromatica</name>
    <dbReference type="NCBI Taxonomy" id="1303579"/>
    <lineage>
        <taxon>Bacteria</taxon>
        <taxon>Pseudomonadati</taxon>
        <taxon>Pseudomonadota</taxon>
        <taxon>Alphaproteobacteria</taxon>
        <taxon>Acetobacterales</taxon>
        <taxon>Acidocellaceae</taxon>
        <taxon>Acidocella</taxon>
    </lineage>
</organism>
<dbReference type="RefSeq" id="WP_183266630.1">
    <property type="nucleotide sequence ID" value="NZ_JACHFJ010000008.1"/>
</dbReference>
<accession>A0A840VTS8</accession>
<dbReference type="InterPro" id="IPR007709">
    <property type="entry name" value="N-FG_amidohydro"/>
</dbReference>
<name>A0A840VTS8_9PROT</name>
<keyword evidence="1" id="KW-0378">Hydrolase</keyword>
<dbReference type="GO" id="GO:0016787">
    <property type="term" value="F:hydrolase activity"/>
    <property type="evidence" value="ECO:0007669"/>
    <property type="project" value="UniProtKB-KW"/>
</dbReference>
<dbReference type="PIRSF" id="PIRSF029730">
    <property type="entry name" value="UCP029730"/>
    <property type="match status" value="1"/>
</dbReference>
<reference evidence="1 2" key="1">
    <citation type="submission" date="2020-08" db="EMBL/GenBank/DDBJ databases">
        <title>Genomic Encyclopedia of Type Strains, Phase IV (KMG-IV): sequencing the most valuable type-strain genomes for metagenomic binning, comparative biology and taxonomic classification.</title>
        <authorList>
            <person name="Goeker M."/>
        </authorList>
    </citation>
    <scope>NUCLEOTIDE SEQUENCE [LARGE SCALE GENOMIC DNA]</scope>
    <source>
        <strain evidence="1 2">DSM 27026</strain>
    </source>
</reference>
<evidence type="ECO:0000313" key="1">
    <source>
        <dbReference type="EMBL" id="MBB5373622.1"/>
    </source>
</evidence>
<protein>
    <submittedName>
        <fullName evidence="1">Putative N-formylglutamate amidohydrolase</fullName>
    </submittedName>
</protein>